<dbReference type="Proteomes" id="UP000708208">
    <property type="component" value="Unassembled WGS sequence"/>
</dbReference>
<comment type="caution">
    <text evidence="1">The sequence shown here is derived from an EMBL/GenBank/DDBJ whole genome shotgun (WGS) entry which is preliminary data.</text>
</comment>
<sequence>MKSKKNSICQKKLTKNVKPLEDRSVRDTAAENELLAVKTGEAT</sequence>
<feature type="non-terminal residue" evidence="1">
    <location>
        <position position="1"/>
    </location>
</feature>
<reference evidence="1" key="1">
    <citation type="submission" date="2021-06" db="EMBL/GenBank/DDBJ databases">
        <authorList>
            <person name="Hodson N. C."/>
            <person name="Mongue J. A."/>
            <person name="Jaron S. K."/>
        </authorList>
    </citation>
    <scope>NUCLEOTIDE SEQUENCE</scope>
</reference>
<protein>
    <submittedName>
        <fullName evidence="1">Uncharacterized protein</fullName>
    </submittedName>
</protein>
<name>A0A8J2KHA8_9HEXA</name>
<dbReference type="AlphaFoldDB" id="A0A8J2KHA8"/>
<gene>
    <name evidence="1" type="ORF">AFUS01_LOCUS23444</name>
</gene>
<evidence type="ECO:0000313" key="2">
    <source>
        <dbReference type="Proteomes" id="UP000708208"/>
    </source>
</evidence>
<evidence type="ECO:0000313" key="1">
    <source>
        <dbReference type="EMBL" id="CAG7784779.1"/>
    </source>
</evidence>
<keyword evidence="2" id="KW-1185">Reference proteome</keyword>
<organism evidence="1 2">
    <name type="scientific">Allacma fusca</name>
    <dbReference type="NCBI Taxonomy" id="39272"/>
    <lineage>
        <taxon>Eukaryota</taxon>
        <taxon>Metazoa</taxon>
        <taxon>Ecdysozoa</taxon>
        <taxon>Arthropoda</taxon>
        <taxon>Hexapoda</taxon>
        <taxon>Collembola</taxon>
        <taxon>Symphypleona</taxon>
        <taxon>Sminthuridae</taxon>
        <taxon>Allacma</taxon>
    </lineage>
</organism>
<proteinExistence type="predicted"/>
<accession>A0A8J2KHA8</accession>
<dbReference type="EMBL" id="CAJVCH010282679">
    <property type="protein sequence ID" value="CAG7784779.1"/>
    <property type="molecule type" value="Genomic_DNA"/>
</dbReference>